<evidence type="ECO:0000256" key="4">
    <source>
        <dbReference type="ARBA" id="ARBA00022927"/>
    </source>
</evidence>
<organism evidence="9">
    <name type="scientific">marine metagenome</name>
    <dbReference type="NCBI Taxonomy" id="408172"/>
    <lineage>
        <taxon>unclassified sequences</taxon>
        <taxon>metagenomes</taxon>
        <taxon>ecological metagenomes</taxon>
    </lineage>
</organism>
<reference evidence="9" key="1">
    <citation type="submission" date="2018-05" db="EMBL/GenBank/DDBJ databases">
        <authorList>
            <person name="Lanie J.A."/>
            <person name="Ng W.-L."/>
            <person name="Kazmierczak K.M."/>
            <person name="Andrzejewski T.M."/>
            <person name="Davidsen T.M."/>
            <person name="Wayne K.J."/>
            <person name="Tettelin H."/>
            <person name="Glass J.I."/>
            <person name="Rusch D."/>
            <person name="Podicherti R."/>
            <person name="Tsui H.-C.T."/>
            <person name="Winkler M.E."/>
        </authorList>
    </citation>
    <scope>NUCLEOTIDE SEQUENCE</scope>
</reference>
<dbReference type="Gene3D" id="1.20.5.3310">
    <property type="match status" value="1"/>
</dbReference>
<dbReference type="AlphaFoldDB" id="A0A382XXC2"/>
<evidence type="ECO:0000313" key="9">
    <source>
        <dbReference type="EMBL" id="SVD75554.1"/>
    </source>
</evidence>
<dbReference type="InterPro" id="IPR003369">
    <property type="entry name" value="TatA/B/E"/>
</dbReference>
<protein>
    <recommendedName>
        <fullName evidence="10">Twin-arginine translocation protein TatB</fullName>
    </recommendedName>
</protein>
<dbReference type="Pfam" id="PF02416">
    <property type="entry name" value="TatA_B_E"/>
    <property type="match status" value="1"/>
</dbReference>
<sequence>MPQIGWFEILIVAVLSILIIGPKDFPIMLKKIGSIMGSFKNYFSEIQKDITDVENTVEDEVSLKKDHSDITGNKKKNE</sequence>
<evidence type="ECO:0000256" key="5">
    <source>
        <dbReference type="ARBA" id="ARBA00022989"/>
    </source>
</evidence>
<accession>A0A382XXC2</accession>
<evidence type="ECO:0000256" key="3">
    <source>
        <dbReference type="ARBA" id="ARBA00022692"/>
    </source>
</evidence>
<name>A0A382XXC2_9ZZZZ</name>
<keyword evidence="7 8" id="KW-0472">Membrane</keyword>
<evidence type="ECO:0000256" key="6">
    <source>
        <dbReference type="ARBA" id="ARBA00023010"/>
    </source>
</evidence>
<evidence type="ECO:0000256" key="2">
    <source>
        <dbReference type="ARBA" id="ARBA00022448"/>
    </source>
</evidence>
<comment type="subcellular location">
    <subcellularLocation>
        <location evidence="1">Membrane</location>
        <topology evidence="1">Single-pass membrane protein</topology>
    </subcellularLocation>
</comment>
<evidence type="ECO:0000256" key="7">
    <source>
        <dbReference type="ARBA" id="ARBA00023136"/>
    </source>
</evidence>
<keyword evidence="2" id="KW-0813">Transport</keyword>
<keyword evidence="3 8" id="KW-0812">Transmembrane</keyword>
<dbReference type="PRINTS" id="PR01506">
    <property type="entry name" value="TATBPROTEIN"/>
</dbReference>
<dbReference type="EMBL" id="UINC01171151">
    <property type="protein sequence ID" value="SVD75554.1"/>
    <property type="molecule type" value="Genomic_DNA"/>
</dbReference>
<keyword evidence="4" id="KW-0653">Protein transport</keyword>
<evidence type="ECO:0000256" key="8">
    <source>
        <dbReference type="SAM" id="Phobius"/>
    </source>
</evidence>
<evidence type="ECO:0000256" key="1">
    <source>
        <dbReference type="ARBA" id="ARBA00004167"/>
    </source>
</evidence>
<dbReference type="GO" id="GO:0016020">
    <property type="term" value="C:membrane"/>
    <property type="evidence" value="ECO:0007669"/>
    <property type="project" value="UniProtKB-ARBA"/>
</dbReference>
<keyword evidence="5 8" id="KW-1133">Transmembrane helix</keyword>
<gene>
    <name evidence="9" type="ORF">METZ01_LOCUS428408</name>
</gene>
<dbReference type="GO" id="GO:0015031">
    <property type="term" value="P:protein transport"/>
    <property type="evidence" value="ECO:0007669"/>
    <property type="project" value="UniProtKB-KW"/>
</dbReference>
<keyword evidence="6" id="KW-0811">Translocation</keyword>
<evidence type="ECO:0008006" key="10">
    <source>
        <dbReference type="Google" id="ProtNLM"/>
    </source>
</evidence>
<feature type="non-terminal residue" evidence="9">
    <location>
        <position position="78"/>
    </location>
</feature>
<feature type="transmembrane region" description="Helical" evidence="8">
    <location>
        <begin position="6"/>
        <end position="22"/>
    </location>
</feature>
<proteinExistence type="predicted"/>